<organism evidence="1 2">
    <name type="scientific">Ceratodon purpureus</name>
    <name type="common">Fire moss</name>
    <name type="synonym">Dicranum purpureum</name>
    <dbReference type="NCBI Taxonomy" id="3225"/>
    <lineage>
        <taxon>Eukaryota</taxon>
        <taxon>Viridiplantae</taxon>
        <taxon>Streptophyta</taxon>
        <taxon>Embryophyta</taxon>
        <taxon>Bryophyta</taxon>
        <taxon>Bryophytina</taxon>
        <taxon>Bryopsida</taxon>
        <taxon>Dicranidae</taxon>
        <taxon>Pseudoditrichales</taxon>
        <taxon>Ditrichaceae</taxon>
        <taxon>Ceratodon</taxon>
    </lineage>
</organism>
<evidence type="ECO:0000313" key="2">
    <source>
        <dbReference type="Proteomes" id="UP000822688"/>
    </source>
</evidence>
<protein>
    <submittedName>
        <fullName evidence="1">Uncharacterized protein</fullName>
    </submittedName>
</protein>
<sequence length="141" mass="15863">MERAIVHPHQPHFFPLALIDTSTIVYNTHFEVYFNLSPQEKDEVPAPYSSHCSKITQHRGGARTCPTARQVPGHRGNIVSCRRCDAPNKSSPLYTALIQMSQFQMFALSSVFTILNLGHLEGGSHSHSRKPKMVEIVYCQT</sequence>
<name>A0A8T0I0M6_CERPU</name>
<keyword evidence="2" id="KW-1185">Reference proteome</keyword>
<accession>A0A8T0I0M6</accession>
<comment type="caution">
    <text evidence="1">The sequence shown here is derived from an EMBL/GenBank/DDBJ whole genome shotgun (WGS) entry which is preliminary data.</text>
</comment>
<gene>
    <name evidence="1" type="ORF">KC19_5G099600</name>
</gene>
<dbReference type="AlphaFoldDB" id="A0A8T0I0M6"/>
<evidence type="ECO:0000313" key="1">
    <source>
        <dbReference type="EMBL" id="KAG0576686.1"/>
    </source>
</evidence>
<dbReference type="EMBL" id="CM026425">
    <property type="protein sequence ID" value="KAG0576686.1"/>
    <property type="molecule type" value="Genomic_DNA"/>
</dbReference>
<reference evidence="1" key="1">
    <citation type="submission" date="2020-06" db="EMBL/GenBank/DDBJ databases">
        <title>WGS assembly of Ceratodon purpureus strain R40.</title>
        <authorList>
            <person name="Carey S.B."/>
            <person name="Jenkins J."/>
            <person name="Shu S."/>
            <person name="Lovell J.T."/>
            <person name="Sreedasyam A."/>
            <person name="Maumus F."/>
            <person name="Tiley G.P."/>
            <person name="Fernandez-Pozo N."/>
            <person name="Barry K."/>
            <person name="Chen C."/>
            <person name="Wang M."/>
            <person name="Lipzen A."/>
            <person name="Daum C."/>
            <person name="Saski C.A."/>
            <person name="Payton A.C."/>
            <person name="Mcbreen J.C."/>
            <person name="Conrad R.E."/>
            <person name="Kollar L.M."/>
            <person name="Olsson S."/>
            <person name="Huttunen S."/>
            <person name="Landis J.B."/>
            <person name="Wickett N.J."/>
            <person name="Johnson M.G."/>
            <person name="Rensing S.A."/>
            <person name="Grimwood J."/>
            <person name="Schmutz J."/>
            <person name="Mcdaniel S.F."/>
        </authorList>
    </citation>
    <scope>NUCLEOTIDE SEQUENCE</scope>
    <source>
        <strain evidence="1">R40</strain>
    </source>
</reference>
<proteinExistence type="predicted"/>
<dbReference type="Proteomes" id="UP000822688">
    <property type="component" value="Chromosome 5"/>
</dbReference>